<dbReference type="AlphaFoldDB" id="A0A212L344"/>
<organism evidence="4">
    <name type="scientific">uncultured Desulfovibrio sp</name>
    <dbReference type="NCBI Taxonomy" id="167968"/>
    <lineage>
        <taxon>Bacteria</taxon>
        <taxon>Pseudomonadati</taxon>
        <taxon>Thermodesulfobacteriota</taxon>
        <taxon>Desulfovibrionia</taxon>
        <taxon>Desulfovibrionales</taxon>
        <taxon>Desulfovibrionaceae</taxon>
        <taxon>Desulfovibrio</taxon>
        <taxon>environmental samples</taxon>
    </lineage>
</organism>
<dbReference type="Gene3D" id="3.30.420.180">
    <property type="entry name" value="CobE/GbiG C-terminal domain"/>
    <property type="match status" value="1"/>
</dbReference>
<dbReference type="GO" id="GO:0009236">
    <property type="term" value="P:cobalamin biosynthetic process"/>
    <property type="evidence" value="ECO:0007669"/>
    <property type="project" value="InterPro"/>
</dbReference>
<evidence type="ECO:0000256" key="1">
    <source>
        <dbReference type="SAM" id="MobiDB-lite"/>
    </source>
</evidence>
<accession>A0A212L344</accession>
<evidence type="ECO:0000259" key="3">
    <source>
        <dbReference type="Pfam" id="PF11760"/>
    </source>
</evidence>
<feature type="region of interest" description="Disordered" evidence="1">
    <location>
        <begin position="160"/>
        <end position="181"/>
    </location>
</feature>
<dbReference type="InterPro" id="IPR021744">
    <property type="entry name" value="CbiG_N"/>
</dbReference>
<dbReference type="EMBL" id="FMJC01000002">
    <property type="protein sequence ID" value="SCM71974.1"/>
    <property type="molecule type" value="Genomic_DNA"/>
</dbReference>
<dbReference type="InterPro" id="IPR002750">
    <property type="entry name" value="CobE/GbiG_C"/>
</dbReference>
<reference evidence="4" key="1">
    <citation type="submission" date="2016-08" db="EMBL/GenBank/DDBJ databases">
        <authorList>
            <person name="Seilhamer J.J."/>
        </authorList>
    </citation>
    <scope>NUCLEOTIDE SEQUENCE</scope>
    <source>
        <strain evidence="4">86-1</strain>
    </source>
</reference>
<dbReference type="InterPro" id="IPR036518">
    <property type="entry name" value="CobE/GbiG_C_sf"/>
</dbReference>
<proteinExistence type="predicted"/>
<dbReference type="Gene3D" id="3.40.50.11220">
    <property type="match status" value="1"/>
</dbReference>
<dbReference type="Pfam" id="PF11760">
    <property type="entry name" value="CbiG_N"/>
    <property type="match status" value="1"/>
</dbReference>
<dbReference type="InterPro" id="IPR052553">
    <property type="entry name" value="CbiG_hydrolase"/>
</dbReference>
<dbReference type="PANTHER" id="PTHR37477:SF1">
    <property type="entry name" value="COBALT-PRECORRIN-5A HYDROLASE"/>
    <property type="match status" value="1"/>
</dbReference>
<feature type="domain" description="CobE/GbiG C-terminal" evidence="2">
    <location>
        <begin position="288"/>
        <end position="414"/>
    </location>
</feature>
<gene>
    <name evidence="4" type="ORF">KL86DES1_20319</name>
</gene>
<evidence type="ECO:0000313" key="4">
    <source>
        <dbReference type="EMBL" id="SCM71974.1"/>
    </source>
</evidence>
<dbReference type="Pfam" id="PF01890">
    <property type="entry name" value="CbiG_C"/>
    <property type="match status" value="1"/>
</dbReference>
<dbReference type="PANTHER" id="PTHR37477">
    <property type="entry name" value="COBALT-PRECORRIN-5A HYDROLASE"/>
    <property type="match status" value="1"/>
</dbReference>
<dbReference type="InterPro" id="IPR038029">
    <property type="entry name" value="GbiG_N_sf"/>
</dbReference>
<protein>
    <submittedName>
        <fullName evidence="4">Cobalamin (Vitamin B12) biosynthesis CbiG protein</fullName>
    </submittedName>
</protein>
<dbReference type="SUPFAM" id="SSF159664">
    <property type="entry name" value="CobE/GbiG C-terminal domain-like"/>
    <property type="match status" value="1"/>
</dbReference>
<name>A0A212L344_9BACT</name>
<feature type="domain" description="Cobalamin synthesis G N-terminal" evidence="3">
    <location>
        <begin position="78"/>
        <end position="158"/>
    </location>
</feature>
<sequence length="433" mass="45805">MCGGRPPEAFVHPALEKNSLACYALSASALPLARRLKSLLAGKPWTVPKGGRLAECQIFAPERFCPTGAQAFARLGELLASTYRQHAAHVFIGATGIAVRALAPLLVHKSEDPPVLVLDGAGAFVISLLSGHWGGGNELARHVATLLRAIPVITTASDVAAEEDAAPEPAESVKPAAPSGYQPHVDGDHPLALDLLLRDTGLRIVDWQRLPRAQAALLEGDSLEVWDPCHAVPAHPALRPVPCEAEAAAPPPSFLAAKREAHAPPRLAAHWRRLPLSEGLLRVAVPRLYVGLGCRKDLPSGMAQAALHEFFEVHGLEVQAIAALGTVTEKLKEPALRELAFRLNVPLLGFDSARLAQCPVPNPSEAAGRRFGQPPFSVCEAAALLAASKESGAGEARLLVCKAIYQSQLTIAVALAPEAKNTAADPEKDTEKE</sequence>
<evidence type="ECO:0000259" key="2">
    <source>
        <dbReference type="Pfam" id="PF01890"/>
    </source>
</evidence>
<dbReference type="SUPFAM" id="SSF159672">
    <property type="entry name" value="CbiG N-terminal domain-like"/>
    <property type="match status" value="1"/>
</dbReference>